<reference evidence="2 3" key="1">
    <citation type="submission" date="2018-03" db="EMBL/GenBank/DDBJ databases">
        <title>Neisseria weixii sp. nov., isolated from the intestinal contents of Tibetan Plateau pika (Ochotona curzoniae) in Yushu, Qinghai Province, China.</title>
        <authorList>
            <person name="Gui Z."/>
        </authorList>
    </citation>
    <scope>NUCLEOTIDE SEQUENCE [LARGE SCALE GENOMIC DNA]</scope>
    <source>
        <strain evidence="2 3">ATCC 51483</strain>
    </source>
</reference>
<accession>A0A2P7TXC0</accession>
<dbReference type="OrthoDB" id="8673369at2"/>
<protein>
    <recommendedName>
        <fullName evidence="1">Ricin B lectin domain-containing protein</fullName>
    </recommendedName>
</protein>
<dbReference type="InterPro" id="IPR000772">
    <property type="entry name" value="Ricin_B_lectin"/>
</dbReference>
<dbReference type="Pfam" id="PF00652">
    <property type="entry name" value="Ricin_B_lectin"/>
    <property type="match status" value="1"/>
</dbReference>
<organism evidence="2 3">
    <name type="scientific">Neisseria iguanae</name>
    <dbReference type="NCBI Taxonomy" id="90242"/>
    <lineage>
        <taxon>Bacteria</taxon>
        <taxon>Pseudomonadati</taxon>
        <taxon>Pseudomonadota</taxon>
        <taxon>Betaproteobacteria</taxon>
        <taxon>Neisseriales</taxon>
        <taxon>Neisseriaceae</taxon>
        <taxon>Neisseria</taxon>
    </lineage>
</organism>
<dbReference type="AlphaFoldDB" id="A0A2P7TXC0"/>
<dbReference type="SUPFAM" id="SSF50370">
    <property type="entry name" value="Ricin B-like lectins"/>
    <property type="match status" value="1"/>
</dbReference>
<comment type="caution">
    <text evidence="2">The sequence shown here is derived from an EMBL/GenBank/DDBJ whole genome shotgun (WGS) entry which is preliminary data.</text>
</comment>
<dbReference type="PROSITE" id="PS50231">
    <property type="entry name" value="RICIN_B_LECTIN"/>
    <property type="match status" value="1"/>
</dbReference>
<proteinExistence type="predicted"/>
<feature type="domain" description="Ricin B lectin" evidence="1">
    <location>
        <begin position="72"/>
        <end position="180"/>
    </location>
</feature>
<evidence type="ECO:0000313" key="2">
    <source>
        <dbReference type="EMBL" id="PSJ79367.1"/>
    </source>
</evidence>
<dbReference type="Proteomes" id="UP000241868">
    <property type="component" value="Unassembled WGS sequence"/>
</dbReference>
<dbReference type="EMBL" id="PXYY01000121">
    <property type="protein sequence ID" value="PSJ79367.1"/>
    <property type="molecule type" value="Genomic_DNA"/>
</dbReference>
<sequence>MRYSLQKATLCTLTFALSACQMIDDDFYGIYTVHHKQIDNIKTIGNTAIRTQNIYTSERIGTSQTRDHYMSLPHLIQVHGECVDVSGNDGKTVIRYPCHGKANQRFVFKSSGEIWQGNKCLDVANGKNVIMYACHGKDNQLWYRHGLRIISVSANKCLDASSKILQVKPCNNSPSQQFRF</sequence>
<name>A0A2P7TXC0_9NEIS</name>
<evidence type="ECO:0000259" key="1">
    <source>
        <dbReference type="SMART" id="SM00458"/>
    </source>
</evidence>
<gene>
    <name evidence="2" type="ORF">C7N83_12640</name>
</gene>
<dbReference type="Gene3D" id="2.80.10.50">
    <property type="match status" value="1"/>
</dbReference>
<dbReference type="InterPro" id="IPR035992">
    <property type="entry name" value="Ricin_B-like_lectins"/>
</dbReference>
<dbReference type="SMART" id="SM00458">
    <property type="entry name" value="RICIN"/>
    <property type="match status" value="1"/>
</dbReference>
<evidence type="ECO:0000313" key="3">
    <source>
        <dbReference type="Proteomes" id="UP000241868"/>
    </source>
</evidence>
<dbReference type="PROSITE" id="PS51257">
    <property type="entry name" value="PROKAR_LIPOPROTEIN"/>
    <property type="match status" value="1"/>
</dbReference>
<keyword evidence="3" id="KW-1185">Reference proteome</keyword>